<dbReference type="PANTHER" id="PTHR43308">
    <property type="entry name" value="OUTER MEMBRANE PROTEIN ALPHA-RELATED"/>
    <property type="match status" value="1"/>
</dbReference>
<dbReference type="STRING" id="329726.AM1_2431"/>
<dbReference type="HOGENOM" id="CLU_055407_2_0_3"/>
<accession>B0C448</accession>
<dbReference type="Proteomes" id="UP000000268">
    <property type="component" value="Chromosome"/>
</dbReference>
<keyword evidence="4" id="KW-1185">Reference proteome</keyword>
<name>B0C448_ACAM1</name>
<dbReference type="InterPro" id="IPR022222">
    <property type="entry name" value="DUF3747"/>
</dbReference>
<organism evidence="3 4">
    <name type="scientific">Acaryochloris marina (strain MBIC 11017)</name>
    <dbReference type="NCBI Taxonomy" id="329726"/>
    <lineage>
        <taxon>Bacteria</taxon>
        <taxon>Bacillati</taxon>
        <taxon>Cyanobacteriota</taxon>
        <taxon>Cyanophyceae</taxon>
        <taxon>Acaryochloridales</taxon>
        <taxon>Acaryochloridaceae</taxon>
        <taxon>Acaryochloris</taxon>
    </lineage>
</organism>
<dbReference type="KEGG" id="amr:AM1_2431"/>
<feature type="domain" description="SLH" evidence="2">
    <location>
        <begin position="208"/>
        <end position="271"/>
    </location>
</feature>
<gene>
    <name evidence="3" type="ordered locus">AM1_2431</name>
</gene>
<dbReference type="eggNOG" id="COG3324">
    <property type="taxonomic scope" value="Bacteria"/>
</dbReference>
<evidence type="ECO:0000259" key="2">
    <source>
        <dbReference type="PROSITE" id="PS51272"/>
    </source>
</evidence>
<dbReference type="InterPro" id="IPR051465">
    <property type="entry name" value="Cell_Envelope_Struct_Comp"/>
</dbReference>
<reference evidence="3 4" key="1">
    <citation type="journal article" date="2008" name="Proc. Natl. Acad. Sci. U.S.A.">
        <title>Niche adaptation and genome expansion in the chlorophyll d-producing cyanobacterium Acaryochloris marina.</title>
        <authorList>
            <person name="Swingley W.D."/>
            <person name="Chen M."/>
            <person name="Cheung P.C."/>
            <person name="Conrad A.L."/>
            <person name="Dejesa L.C."/>
            <person name="Hao J."/>
            <person name="Honchak B.M."/>
            <person name="Karbach L.E."/>
            <person name="Kurdoglu A."/>
            <person name="Lahiri S."/>
            <person name="Mastrian S.D."/>
            <person name="Miyashita H."/>
            <person name="Page L."/>
            <person name="Ramakrishna P."/>
            <person name="Satoh S."/>
            <person name="Sattley W.M."/>
            <person name="Shimada Y."/>
            <person name="Taylor H.L."/>
            <person name="Tomo T."/>
            <person name="Tsuchiya T."/>
            <person name="Wang Z.T."/>
            <person name="Raymond J."/>
            <person name="Mimuro M."/>
            <person name="Blankenship R.E."/>
            <person name="Touchman J.W."/>
        </authorList>
    </citation>
    <scope>NUCLEOTIDE SEQUENCE [LARGE SCALE GENOMIC DNA]</scope>
    <source>
        <strain evidence="4">MBIC 11017</strain>
    </source>
</reference>
<dbReference type="InterPro" id="IPR001119">
    <property type="entry name" value="SLH_dom"/>
</dbReference>
<evidence type="ECO:0000313" key="3">
    <source>
        <dbReference type="EMBL" id="ABW27439.1"/>
    </source>
</evidence>
<dbReference type="EMBL" id="CP000828">
    <property type="protein sequence ID" value="ABW27439.1"/>
    <property type="molecule type" value="Genomic_DNA"/>
</dbReference>
<evidence type="ECO:0000256" key="1">
    <source>
        <dbReference type="SAM" id="MobiDB-lite"/>
    </source>
</evidence>
<feature type="region of interest" description="Disordered" evidence="1">
    <location>
        <begin position="410"/>
        <end position="471"/>
    </location>
</feature>
<sequence>MSSQGLIHIAQHNSPSRCRAKPMKLSLRPIVQLLAFAASATFAVGATVPEARAATFSEREIDQSKFVLVAAPIGNGNIHQLLILEQISSEKECWSESGSNPVIIDPLLLNFDFTGLCGRSVDQNGYSIRVDGEDLGGRYLVQIRKTDTDMVLMGIPDSKAGGDQDIELGRTNGKTPGFAKIILDPEWRLTKRSFKKKTLGHVYLSKGISAVPFPDVENDIYLKDISQAVALKFIAGFEDNTFRPLESLTREQLVSMILESLKNIPGVNFTVPSQASGNPYPDVAASRWSAAKIAFAQQNDIVKGYPDGTFQPTRKVTRAEMMAVLKKAALYAKSLGGLETQLAEKQPALNFTDTSGHWASAVITEMSSYCGVASPLNEKGLAFTPNQSAQRNYAAAATLRTLNCVKADASTGASPAPAGAPSDPSVAPTVPLPSVPQPSVPTTPAVPDAPTAPPSESNIAPTVPMPSVPKP</sequence>
<dbReference type="AlphaFoldDB" id="B0C448"/>
<dbReference type="PROSITE" id="PS51272">
    <property type="entry name" value="SLH"/>
    <property type="match status" value="3"/>
</dbReference>
<feature type="compositionally biased region" description="Pro residues" evidence="1">
    <location>
        <begin position="430"/>
        <end position="441"/>
    </location>
</feature>
<dbReference type="PANTHER" id="PTHR43308:SF5">
    <property type="entry name" value="S-LAYER PROTEIN _ PEPTIDOGLYCAN ENDO-BETA-N-ACETYLGLUCOSAMINIDASE"/>
    <property type="match status" value="1"/>
</dbReference>
<protein>
    <submittedName>
        <fullName evidence="3">S-layer region-like protein, putative</fullName>
    </submittedName>
</protein>
<proteinExistence type="predicted"/>
<evidence type="ECO:0000313" key="4">
    <source>
        <dbReference type="Proteomes" id="UP000000268"/>
    </source>
</evidence>
<feature type="domain" description="SLH" evidence="2">
    <location>
        <begin position="276"/>
        <end position="339"/>
    </location>
</feature>
<dbReference type="Pfam" id="PF12565">
    <property type="entry name" value="DUF3747"/>
    <property type="match status" value="1"/>
</dbReference>
<feature type="compositionally biased region" description="Low complexity" evidence="1">
    <location>
        <begin position="410"/>
        <end position="429"/>
    </location>
</feature>
<dbReference type="Pfam" id="PF00395">
    <property type="entry name" value="SLH"/>
    <property type="match status" value="2"/>
</dbReference>
<feature type="domain" description="SLH" evidence="2">
    <location>
        <begin position="346"/>
        <end position="412"/>
    </location>
</feature>